<dbReference type="RefSeq" id="WP_188611397.1">
    <property type="nucleotide sequence ID" value="NZ_BMGG01000008.1"/>
</dbReference>
<dbReference type="EMBL" id="BMGG01000008">
    <property type="protein sequence ID" value="GGC81970.1"/>
    <property type="molecule type" value="Genomic_DNA"/>
</dbReference>
<proteinExistence type="predicted"/>
<evidence type="ECO:0000313" key="1">
    <source>
        <dbReference type="EMBL" id="GGC81970.1"/>
    </source>
</evidence>
<comment type="caution">
    <text evidence="1">The sequence shown here is derived from an EMBL/GenBank/DDBJ whole genome shotgun (WGS) entry which is preliminary data.</text>
</comment>
<sequence length="337" mass="35580">MTQAVPFDQVRTWLGNAETQWSLGTFGAIGEFMRDPEEPVTRSDGPQAAGAVTARGGVRLTAGGDLRLIAYETPNRDGASWSQAVALCLPDGACAMCRNTALAELGPDEEPLRDEDRGAVLFDLGLGTVQVDMCVRTADQHLIEILRGGVGRPVFEPGNPVMGAIVAAGPNRVFLSRLGRLEVFQPIPPPGGVSPEGPHTHLLPQLLRAGRTHAATTPIPAGWVPFAHAFPPSPLKDGMGQPRPFQGAAHVAFQAILAAHGLPELVDVKRRLTAAVGAGEPPDGFEVPDSKFARAAVRVALRQLVHEGVTPAVLAPWTAALDPRAAEEDEQEQPAHG</sequence>
<protein>
    <submittedName>
        <fullName evidence="1">Uncharacterized protein</fullName>
    </submittedName>
</protein>
<dbReference type="AlphaFoldDB" id="A0A916XM90"/>
<gene>
    <name evidence="1" type="ORF">GCM10010994_44890</name>
</gene>
<evidence type="ECO:0000313" key="2">
    <source>
        <dbReference type="Proteomes" id="UP000637002"/>
    </source>
</evidence>
<organism evidence="1 2">
    <name type="scientific">Chelatococcus reniformis</name>
    <dbReference type="NCBI Taxonomy" id="1494448"/>
    <lineage>
        <taxon>Bacteria</taxon>
        <taxon>Pseudomonadati</taxon>
        <taxon>Pseudomonadota</taxon>
        <taxon>Alphaproteobacteria</taxon>
        <taxon>Hyphomicrobiales</taxon>
        <taxon>Chelatococcaceae</taxon>
        <taxon>Chelatococcus</taxon>
    </lineage>
</organism>
<dbReference type="Pfam" id="PF21973">
    <property type="entry name" value="DUF6925"/>
    <property type="match status" value="1"/>
</dbReference>
<accession>A0A916XM90</accession>
<reference evidence="1" key="2">
    <citation type="submission" date="2020-09" db="EMBL/GenBank/DDBJ databases">
        <authorList>
            <person name="Sun Q."/>
            <person name="Zhou Y."/>
        </authorList>
    </citation>
    <scope>NUCLEOTIDE SEQUENCE</scope>
    <source>
        <strain evidence="1">CGMCC 1.12919</strain>
    </source>
</reference>
<name>A0A916XM90_9HYPH</name>
<dbReference type="Proteomes" id="UP000637002">
    <property type="component" value="Unassembled WGS sequence"/>
</dbReference>
<keyword evidence="2" id="KW-1185">Reference proteome</keyword>
<dbReference type="InterPro" id="IPR053838">
    <property type="entry name" value="DUF6925"/>
</dbReference>
<reference evidence="1" key="1">
    <citation type="journal article" date="2014" name="Int. J. Syst. Evol. Microbiol.">
        <title>Complete genome sequence of Corynebacterium casei LMG S-19264T (=DSM 44701T), isolated from a smear-ripened cheese.</title>
        <authorList>
            <consortium name="US DOE Joint Genome Institute (JGI-PGF)"/>
            <person name="Walter F."/>
            <person name="Albersmeier A."/>
            <person name="Kalinowski J."/>
            <person name="Ruckert C."/>
        </authorList>
    </citation>
    <scope>NUCLEOTIDE SEQUENCE</scope>
    <source>
        <strain evidence="1">CGMCC 1.12919</strain>
    </source>
</reference>